<evidence type="ECO:0000256" key="6">
    <source>
        <dbReference type="ARBA" id="ARBA00023136"/>
    </source>
</evidence>
<keyword evidence="6 7" id="KW-0472">Membrane</keyword>
<dbReference type="InterPro" id="IPR003593">
    <property type="entry name" value="AAA+_ATPase"/>
</dbReference>
<dbReference type="InterPro" id="IPR039421">
    <property type="entry name" value="Type_1_exporter"/>
</dbReference>
<dbReference type="GO" id="GO:0005886">
    <property type="term" value="C:plasma membrane"/>
    <property type="evidence" value="ECO:0007669"/>
    <property type="project" value="UniProtKB-SubCell"/>
</dbReference>
<dbReference type="PROSITE" id="PS00211">
    <property type="entry name" value="ABC_TRANSPORTER_1"/>
    <property type="match status" value="1"/>
</dbReference>
<dbReference type="NCBIfam" id="TIGR01194">
    <property type="entry name" value="cyc_pep_trnsptr"/>
    <property type="match status" value="1"/>
</dbReference>
<dbReference type="AlphaFoldDB" id="A0A5D4RNS2"/>
<dbReference type="Gene3D" id="3.40.50.300">
    <property type="entry name" value="P-loop containing nucleotide triphosphate hydrolases"/>
    <property type="match status" value="1"/>
</dbReference>
<dbReference type="InterPro" id="IPR027417">
    <property type="entry name" value="P-loop_NTPase"/>
</dbReference>
<dbReference type="InterPro" id="IPR017871">
    <property type="entry name" value="ABC_transporter-like_CS"/>
</dbReference>
<name>A0A5D4RNS2_9BACI</name>
<dbReference type="Gene3D" id="1.20.1560.10">
    <property type="entry name" value="ABC transporter type 1, transmembrane domain"/>
    <property type="match status" value="1"/>
</dbReference>
<dbReference type="InterPro" id="IPR003439">
    <property type="entry name" value="ABC_transporter-like_ATP-bd"/>
</dbReference>
<feature type="transmembrane region" description="Helical" evidence="7">
    <location>
        <begin position="265"/>
        <end position="286"/>
    </location>
</feature>
<dbReference type="SMART" id="SM00382">
    <property type="entry name" value="AAA"/>
    <property type="match status" value="1"/>
</dbReference>
<feature type="transmembrane region" description="Helical" evidence="7">
    <location>
        <begin position="15"/>
        <end position="36"/>
    </location>
</feature>
<dbReference type="InterPro" id="IPR036640">
    <property type="entry name" value="ABC1_TM_sf"/>
</dbReference>
<dbReference type="PANTHER" id="PTHR24221:SF654">
    <property type="entry name" value="ATP-BINDING CASSETTE SUB-FAMILY B MEMBER 6"/>
    <property type="match status" value="1"/>
</dbReference>
<organism evidence="10 11">
    <name type="scientific">Bacillus infantis</name>
    <dbReference type="NCBI Taxonomy" id="324767"/>
    <lineage>
        <taxon>Bacteria</taxon>
        <taxon>Bacillati</taxon>
        <taxon>Bacillota</taxon>
        <taxon>Bacilli</taxon>
        <taxon>Bacillales</taxon>
        <taxon>Bacillaceae</taxon>
        <taxon>Bacillus</taxon>
    </lineage>
</organism>
<keyword evidence="3" id="KW-0547">Nucleotide-binding</keyword>
<gene>
    <name evidence="10" type="ORF">FZD51_03560</name>
</gene>
<evidence type="ECO:0000259" key="9">
    <source>
        <dbReference type="PROSITE" id="PS50929"/>
    </source>
</evidence>
<feature type="domain" description="ABC transporter" evidence="8">
    <location>
        <begin position="324"/>
        <end position="549"/>
    </location>
</feature>
<evidence type="ECO:0000256" key="2">
    <source>
        <dbReference type="ARBA" id="ARBA00022692"/>
    </source>
</evidence>
<dbReference type="SUPFAM" id="SSF52540">
    <property type="entry name" value="P-loop containing nucleoside triphosphate hydrolases"/>
    <property type="match status" value="1"/>
</dbReference>
<keyword evidence="5 7" id="KW-1133">Transmembrane helix</keyword>
<dbReference type="SUPFAM" id="SSF90123">
    <property type="entry name" value="ABC transporter transmembrane region"/>
    <property type="match status" value="1"/>
</dbReference>
<evidence type="ECO:0000313" key="11">
    <source>
        <dbReference type="Proteomes" id="UP000322139"/>
    </source>
</evidence>
<dbReference type="GO" id="GO:0005524">
    <property type="term" value="F:ATP binding"/>
    <property type="evidence" value="ECO:0007669"/>
    <property type="project" value="UniProtKB-KW"/>
</dbReference>
<feature type="transmembrane region" description="Helical" evidence="7">
    <location>
        <begin position="142"/>
        <end position="164"/>
    </location>
</feature>
<dbReference type="PANTHER" id="PTHR24221">
    <property type="entry name" value="ATP-BINDING CASSETTE SUB-FAMILY B"/>
    <property type="match status" value="1"/>
</dbReference>
<dbReference type="Pfam" id="PF00005">
    <property type="entry name" value="ABC_tran"/>
    <property type="match status" value="1"/>
</dbReference>
<evidence type="ECO:0000256" key="4">
    <source>
        <dbReference type="ARBA" id="ARBA00022840"/>
    </source>
</evidence>
<comment type="subcellular location">
    <subcellularLocation>
        <location evidence="1">Cell membrane</location>
        <topology evidence="1">Multi-pass membrane protein</topology>
    </subcellularLocation>
</comment>
<evidence type="ECO:0000259" key="8">
    <source>
        <dbReference type="PROSITE" id="PS50893"/>
    </source>
</evidence>
<keyword evidence="2 7" id="KW-0812">Transmembrane</keyword>
<feature type="transmembrane region" description="Helical" evidence="7">
    <location>
        <begin position="231"/>
        <end position="253"/>
    </location>
</feature>
<dbReference type="GO" id="GO:0016887">
    <property type="term" value="F:ATP hydrolysis activity"/>
    <property type="evidence" value="ECO:0007669"/>
    <property type="project" value="InterPro"/>
</dbReference>
<dbReference type="InterPro" id="IPR011527">
    <property type="entry name" value="ABC1_TM_dom"/>
</dbReference>
<accession>A0A5D4RNS2</accession>
<evidence type="ECO:0000256" key="3">
    <source>
        <dbReference type="ARBA" id="ARBA00022741"/>
    </source>
</evidence>
<comment type="caution">
    <text evidence="10">The sequence shown here is derived from an EMBL/GenBank/DDBJ whole genome shotgun (WGS) entry which is preliminary data.</text>
</comment>
<feature type="transmembrane region" description="Helical" evidence="7">
    <location>
        <begin position="115"/>
        <end position="136"/>
    </location>
</feature>
<dbReference type="CDD" id="cd03228">
    <property type="entry name" value="ABCC_MRP_Like"/>
    <property type="match status" value="1"/>
</dbReference>
<dbReference type="GO" id="GO:1904680">
    <property type="term" value="F:peptide transmembrane transporter activity"/>
    <property type="evidence" value="ECO:0007669"/>
    <property type="project" value="InterPro"/>
</dbReference>
<protein>
    <submittedName>
        <fullName evidence="10">Cyclic peptide export ABC transporter</fullName>
    </submittedName>
</protein>
<reference evidence="10 11" key="1">
    <citation type="submission" date="2019-08" db="EMBL/GenBank/DDBJ databases">
        <title>Bacillus genomes from the desert of Cuatro Cienegas, Coahuila.</title>
        <authorList>
            <person name="Olmedo-Alvarez G."/>
        </authorList>
    </citation>
    <scope>NUCLEOTIDE SEQUENCE [LARGE SCALE GENOMIC DNA]</scope>
    <source>
        <strain evidence="10 11">CH446_14T</strain>
    </source>
</reference>
<evidence type="ECO:0000256" key="7">
    <source>
        <dbReference type="SAM" id="Phobius"/>
    </source>
</evidence>
<feature type="domain" description="ABC transmembrane type-1" evidence="9">
    <location>
        <begin position="15"/>
        <end position="291"/>
    </location>
</feature>
<proteinExistence type="predicted"/>
<dbReference type="Proteomes" id="UP000322139">
    <property type="component" value="Unassembled WGS sequence"/>
</dbReference>
<evidence type="ECO:0000256" key="5">
    <source>
        <dbReference type="ARBA" id="ARBA00022989"/>
    </source>
</evidence>
<dbReference type="EMBL" id="VTER01000002">
    <property type="protein sequence ID" value="TYS51132.1"/>
    <property type="molecule type" value="Genomic_DNA"/>
</dbReference>
<dbReference type="Pfam" id="PF00664">
    <property type="entry name" value="ABC_membrane"/>
    <property type="match status" value="1"/>
</dbReference>
<sequence>MKIFKFLFSVSKTNVILAIAAGIISGVSGTLVIALVNNILMMDNPGTLQVVLGFSGLCITMLLSSLVSGYLLIRLAQGSIIELRLDLSKRILSTPLRGLEEKGSHRLLATLTDDVAAIMNAVSVSPMLITNLVIVIGCLGYMGYLSLPVLGIGFGFMLAAFLSYQLMMKFANKYLIQAREKQDELFNHFNALTQGTKELKTNKKRRISFFQNELTPTVHGVYQSTVRGMTLYTFAGNWGQLLFLFFIGFVLFLGPAFSPASSDVLVGYTLAILYMMTPLITILNIMPNFGRANISLKKIDSLSLASEDSVLTEENLERTSYEKLALIGLTHQYYREKEDLNFTLKIESLTFTPGELVFLVGGNGSGKTTLAKMITGLYQPESGSIFLDNKEIRNQDLDYYRQLFSVVFSDFYLFDNLLGVDLEKQEETAQYYLKLLQLDHKVKIEDGKLSTTKLSQGQRKRLALLTAYLEDRPFYVFDEWAADQDPIFKQVFYTQLLQDLKERGKTILVISHDDQYFHLAERMIIVDYGQIVSDERQESNHSKHLVAEY</sequence>
<dbReference type="PROSITE" id="PS50893">
    <property type="entry name" value="ABC_TRANSPORTER_2"/>
    <property type="match status" value="1"/>
</dbReference>
<keyword evidence="4" id="KW-0067">ATP-binding</keyword>
<evidence type="ECO:0000256" key="1">
    <source>
        <dbReference type="ARBA" id="ARBA00004651"/>
    </source>
</evidence>
<dbReference type="GO" id="GO:0034040">
    <property type="term" value="F:ATPase-coupled lipid transmembrane transporter activity"/>
    <property type="evidence" value="ECO:0007669"/>
    <property type="project" value="TreeGrafter"/>
</dbReference>
<dbReference type="GO" id="GO:0140359">
    <property type="term" value="F:ABC-type transporter activity"/>
    <property type="evidence" value="ECO:0007669"/>
    <property type="project" value="InterPro"/>
</dbReference>
<dbReference type="RefSeq" id="WP_148973510.1">
    <property type="nucleotide sequence ID" value="NZ_JBNIKU010000003.1"/>
</dbReference>
<dbReference type="GO" id="GO:0015833">
    <property type="term" value="P:peptide transport"/>
    <property type="evidence" value="ECO:0007669"/>
    <property type="project" value="InterPro"/>
</dbReference>
<feature type="transmembrane region" description="Helical" evidence="7">
    <location>
        <begin position="48"/>
        <end position="73"/>
    </location>
</feature>
<evidence type="ECO:0000313" key="10">
    <source>
        <dbReference type="EMBL" id="TYS51132.1"/>
    </source>
</evidence>
<dbReference type="PROSITE" id="PS50929">
    <property type="entry name" value="ABC_TM1F"/>
    <property type="match status" value="1"/>
</dbReference>
<dbReference type="InterPro" id="IPR005898">
    <property type="entry name" value="Cyc_pep_transpt_SyrD/YojI"/>
</dbReference>